<accession>A0ABF7PW27</accession>
<protein>
    <submittedName>
        <fullName evidence="1">Uncharacterized protein</fullName>
    </submittedName>
</protein>
<organism evidence="1 2">
    <name type="scientific">Borrelia turicatae (strain 91E135)</name>
    <dbReference type="NCBI Taxonomy" id="314724"/>
    <lineage>
        <taxon>Bacteria</taxon>
        <taxon>Pseudomonadati</taxon>
        <taxon>Spirochaetota</taxon>
        <taxon>Spirochaetia</taxon>
        <taxon>Spirochaetales</taxon>
        <taxon>Borreliaceae</taxon>
        <taxon>Borrelia</taxon>
    </lineage>
</organism>
<dbReference type="KEGG" id="btu:BT0707"/>
<dbReference type="AlphaFoldDB" id="A0ABF7PW27"/>
<evidence type="ECO:0000313" key="1">
    <source>
        <dbReference type="EMBL" id="AAX18024.1"/>
    </source>
</evidence>
<dbReference type="EMBL" id="CP000049">
    <property type="protein sequence ID" value="AAX18024.1"/>
    <property type="molecule type" value="Genomic_DNA"/>
</dbReference>
<name>A0ABF7PW27_BORT9</name>
<proteinExistence type="predicted"/>
<evidence type="ECO:0000313" key="2">
    <source>
        <dbReference type="Proteomes" id="UP000001205"/>
    </source>
</evidence>
<sequence>MFDVYLNIYKWGFMNKSNVSIYDSIDKLSKDSRAKLIREIKKNLSLNSSVLSENNSNYLYSNFAMQIDDFLSKKFMEESFWVRIWVYILKFFQKDKTKEDIYKMHLLKRLEDHVNNMYKNPVIDFKKGYLRIGFVEMFFELYCHLVKLKGYFKMLEKGNIVEQAMFEVIHSKIPNSQCEIEDFLEPEEYEQFLKKDKTQDELEEIIKIRIGNYIASIPLQIYSVVEDMFEFFYVLNGIAFFPYRSFFSFFNVEPLDDMGNFDVSDLDRTVSTSFESVSKYFKCFFEILHTLKDIEINEEVLKIIVKNYFLIIKSNENNILSEESLLGIDSMFKDILCIMTEIISLSKTLPYLDVFKIYYENPVLKPKNYVPCFDVKGFYENILFLNVTEQLVKNYAKSLAILVNRDLKKLIENYSVIINLDSMIFKGMELEYSNFKKLYFLNEFFKYIYDIKIIEILRTVNNVVLVNNTDLRSLYIKLERNISVLRKKVYDLYFELNYKNEEYERYNKNYDSDDSYKEKILEWCLSEVETVKGLVFEFMGCFIDLKEKYIALLDNNNAFIQSTLNISHKLSTEDNTKISLGYVIANVLFIIKQSLFILENL</sequence>
<keyword evidence="2" id="KW-1185">Reference proteome</keyword>
<reference evidence="2" key="1">
    <citation type="submission" date="2004-12" db="EMBL/GenBank/DDBJ databases">
        <title>The genome sequence of Borrelia hermsii and Borrelia turicatae: comparative analysis of two agents of endemic N. America relapsing fever.</title>
        <authorList>
            <person name="Porcella S.F."/>
            <person name="Raffel S.J."/>
            <person name="Schrumpf M.E."/>
            <person name="Montgomery B."/>
            <person name="Smith T."/>
            <person name="Schwan T.G."/>
        </authorList>
    </citation>
    <scope>NUCLEOTIDE SEQUENCE [LARGE SCALE GENOMIC DNA]</scope>
    <source>
        <strain evidence="2">91E135</strain>
    </source>
</reference>
<dbReference type="Proteomes" id="UP000001205">
    <property type="component" value="Chromosome"/>
</dbReference>
<gene>
    <name evidence="1" type="ordered locus">BT0707</name>
</gene>